<dbReference type="SUPFAM" id="SSF109604">
    <property type="entry name" value="HD-domain/PDEase-like"/>
    <property type="match status" value="1"/>
</dbReference>
<name>A0A4R7B514_9NEIS</name>
<feature type="modified residue" description="Phosphohistidine" evidence="2">
    <location>
        <position position="55"/>
    </location>
</feature>
<comment type="caution">
    <text evidence="5">The sequence shown here is derived from an EMBL/GenBank/DDBJ whole genome shotgun (WGS) entry which is preliminary data.</text>
</comment>
<dbReference type="InterPro" id="IPR037522">
    <property type="entry name" value="HD_GYP_dom"/>
</dbReference>
<dbReference type="PANTHER" id="PTHR45228:SF4">
    <property type="entry name" value="LIPOPROTEIN"/>
    <property type="match status" value="1"/>
</dbReference>
<dbReference type="EMBL" id="SNZP01000007">
    <property type="protein sequence ID" value="TDR79681.1"/>
    <property type="molecule type" value="Genomic_DNA"/>
</dbReference>
<dbReference type="RefSeq" id="WP_133680614.1">
    <property type="nucleotide sequence ID" value="NZ_SNZP01000007.1"/>
</dbReference>
<dbReference type="AlphaFoldDB" id="A0A4R7B514"/>
<dbReference type="CDD" id="cd00077">
    <property type="entry name" value="HDc"/>
    <property type="match status" value="1"/>
</dbReference>
<keyword evidence="1" id="KW-0902">Two-component regulatory system</keyword>
<accession>A0A4R7B514</accession>
<dbReference type="PROSITE" id="PS51832">
    <property type="entry name" value="HD_GYP"/>
    <property type="match status" value="1"/>
</dbReference>
<dbReference type="PROSITE" id="PS50894">
    <property type="entry name" value="HPT"/>
    <property type="match status" value="1"/>
</dbReference>
<dbReference type="InterPro" id="IPR036641">
    <property type="entry name" value="HPT_dom_sf"/>
</dbReference>
<keyword evidence="6" id="KW-1185">Reference proteome</keyword>
<dbReference type="Gene3D" id="1.20.120.160">
    <property type="entry name" value="HPT domain"/>
    <property type="match status" value="1"/>
</dbReference>
<dbReference type="GO" id="GO:0000160">
    <property type="term" value="P:phosphorelay signal transduction system"/>
    <property type="evidence" value="ECO:0007669"/>
    <property type="project" value="UniProtKB-KW"/>
</dbReference>
<dbReference type="SUPFAM" id="SSF47226">
    <property type="entry name" value="Histidine-containing phosphotransfer domain, HPT domain"/>
    <property type="match status" value="1"/>
</dbReference>
<evidence type="ECO:0000259" key="3">
    <source>
        <dbReference type="PROSITE" id="PS50894"/>
    </source>
</evidence>
<reference evidence="5 6" key="1">
    <citation type="submission" date="2019-03" db="EMBL/GenBank/DDBJ databases">
        <title>Genomic Encyclopedia of Type Strains, Phase III (KMG-III): the genomes of soil and plant-associated and newly described type strains.</title>
        <authorList>
            <person name="Whitman W."/>
        </authorList>
    </citation>
    <scope>NUCLEOTIDE SEQUENCE [LARGE SCALE GENOMIC DNA]</scope>
    <source>
        <strain evidence="5 6">CECT 8976</strain>
    </source>
</reference>
<evidence type="ECO:0000259" key="4">
    <source>
        <dbReference type="PROSITE" id="PS51832"/>
    </source>
</evidence>
<evidence type="ECO:0000256" key="2">
    <source>
        <dbReference type="PROSITE-ProRule" id="PRU00110"/>
    </source>
</evidence>
<keyword evidence="2" id="KW-0597">Phosphoprotein</keyword>
<protein>
    <submittedName>
        <fullName evidence="5">Hpt domain-containing protein</fullName>
    </submittedName>
</protein>
<dbReference type="Proteomes" id="UP000295611">
    <property type="component" value="Unassembled WGS sequence"/>
</dbReference>
<dbReference type="Gene3D" id="1.10.3210.10">
    <property type="entry name" value="Hypothetical protein af1432"/>
    <property type="match status" value="1"/>
</dbReference>
<dbReference type="OrthoDB" id="9816273at2"/>
<dbReference type="Pfam" id="PF13487">
    <property type="entry name" value="HD_5"/>
    <property type="match status" value="1"/>
</dbReference>
<dbReference type="Pfam" id="PF01627">
    <property type="entry name" value="Hpt"/>
    <property type="match status" value="1"/>
</dbReference>
<dbReference type="GO" id="GO:0004672">
    <property type="term" value="F:protein kinase activity"/>
    <property type="evidence" value="ECO:0007669"/>
    <property type="project" value="UniProtKB-ARBA"/>
</dbReference>
<evidence type="ECO:0000256" key="1">
    <source>
        <dbReference type="ARBA" id="ARBA00023012"/>
    </source>
</evidence>
<dbReference type="CDD" id="cd00088">
    <property type="entry name" value="HPT"/>
    <property type="match status" value="1"/>
</dbReference>
<feature type="domain" description="HPt" evidence="3">
    <location>
        <begin position="15"/>
        <end position="112"/>
    </location>
</feature>
<dbReference type="InterPro" id="IPR052020">
    <property type="entry name" value="Cyclic_di-GMP/3'3'-cGAMP_PDE"/>
</dbReference>
<dbReference type="InterPro" id="IPR008207">
    <property type="entry name" value="Sig_transdc_His_kin_Hpt_dom"/>
</dbReference>
<proteinExistence type="predicted"/>
<gene>
    <name evidence="5" type="ORF">DFP86_10745</name>
</gene>
<dbReference type="InterPro" id="IPR003607">
    <property type="entry name" value="HD/PDEase_dom"/>
</dbReference>
<sequence>MLDERTPIVIEDEESFRDFHDAVSDYAPHIEALVALLRQQPTDSDAVADLFRTFHNIKGDASLCRLTFLVPFMHSAETLLARVRSGEVPFTPRLADVLLLSTDRLQQAVDSLAAGESTGNLHLAELTSALEAMHHMAPTEVERACVQLIAALTGVREERGEVFDLQALMIDRPGDLAFFKQLALQLERRSSLFTGRTERNLKLALLTNQLAGAPIDPEQLCAAVYVHDLGMVWLPEALWIGNRVMHDEERQQMRQHVGWAAGLLQRIPGWDLAARIVLHHHEKPDGTGYPQGLHQDQIEPGAKILALVDAFESVMVKQGARGQPRSTLRAAAEVNAADHQFDPAWVRHFNHAVQHVLDEANS</sequence>
<dbReference type="SMART" id="SM00073">
    <property type="entry name" value="HPT"/>
    <property type="match status" value="1"/>
</dbReference>
<evidence type="ECO:0000313" key="6">
    <source>
        <dbReference type="Proteomes" id="UP000295611"/>
    </source>
</evidence>
<feature type="domain" description="HD-GYP" evidence="4">
    <location>
        <begin position="168"/>
        <end position="362"/>
    </location>
</feature>
<organism evidence="5 6">
    <name type="scientific">Paludibacterium purpuratum</name>
    <dbReference type="NCBI Taxonomy" id="1144873"/>
    <lineage>
        <taxon>Bacteria</taxon>
        <taxon>Pseudomonadati</taxon>
        <taxon>Pseudomonadota</taxon>
        <taxon>Betaproteobacteria</taxon>
        <taxon>Neisseriales</taxon>
        <taxon>Chromobacteriaceae</taxon>
        <taxon>Paludibacterium</taxon>
    </lineage>
</organism>
<dbReference type="GO" id="GO:0008081">
    <property type="term" value="F:phosphoric diester hydrolase activity"/>
    <property type="evidence" value="ECO:0007669"/>
    <property type="project" value="UniProtKB-ARBA"/>
</dbReference>
<dbReference type="PANTHER" id="PTHR45228">
    <property type="entry name" value="CYCLIC DI-GMP PHOSPHODIESTERASE TM_0186-RELATED"/>
    <property type="match status" value="1"/>
</dbReference>
<evidence type="ECO:0000313" key="5">
    <source>
        <dbReference type="EMBL" id="TDR79681.1"/>
    </source>
</evidence>